<dbReference type="InterPro" id="IPR011990">
    <property type="entry name" value="TPR-like_helical_dom_sf"/>
</dbReference>
<dbReference type="SMART" id="SM00028">
    <property type="entry name" value="TPR"/>
    <property type="match status" value="7"/>
</dbReference>
<dbReference type="Pfam" id="PF13181">
    <property type="entry name" value="TPR_8"/>
    <property type="match status" value="1"/>
</dbReference>
<proteinExistence type="inferred from homology"/>
<feature type="compositionally biased region" description="Polar residues" evidence="4">
    <location>
        <begin position="221"/>
        <end position="250"/>
    </location>
</feature>
<dbReference type="PANTHER" id="PTHR12558">
    <property type="entry name" value="CELL DIVISION CYCLE 16,23,27"/>
    <property type="match status" value="1"/>
</dbReference>
<dbReference type="PROSITE" id="PS50005">
    <property type="entry name" value="TPR"/>
    <property type="match status" value="2"/>
</dbReference>
<evidence type="ECO:0000313" key="5">
    <source>
        <dbReference type="EMBL" id="KAK5989007.1"/>
    </source>
</evidence>
<feature type="repeat" description="TPR" evidence="3">
    <location>
        <begin position="515"/>
        <end position="548"/>
    </location>
</feature>
<accession>A0ABR0SA07</accession>
<feature type="compositionally biased region" description="Basic and acidic residues" evidence="4">
    <location>
        <begin position="208"/>
        <end position="218"/>
    </location>
</feature>
<dbReference type="PANTHER" id="PTHR12558:SF13">
    <property type="entry name" value="CELL DIVISION CYCLE PROTEIN 27 HOMOLOG"/>
    <property type="match status" value="1"/>
</dbReference>
<keyword evidence="1 3" id="KW-0802">TPR repeat</keyword>
<feature type="compositionally biased region" description="Polar residues" evidence="4">
    <location>
        <begin position="383"/>
        <end position="400"/>
    </location>
</feature>
<dbReference type="Gene3D" id="1.25.40.10">
    <property type="entry name" value="Tetratricopeptide repeat domain"/>
    <property type="match status" value="4"/>
</dbReference>
<comment type="similarity">
    <text evidence="2">Belongs to the APC3/CDC27 family.</text>
</comment>
<protein>
    <submittedName>
        <fullName evidence="5">Protein bimA</fullName>
    </submittedName>
</protein>
<organism evidence="5 6">
    <name type="scientific">Cladobotryum mycophilum</name>
    <dbReference type="NCBI Taxonomy" id="491253"/>
    <lineage>
        <taxon>Eukaryota</taxon>
        <taxon>Fungi</taxon>
        <taxon>Dikarya</taxon>
        <taxon>Ascomycota</taxon>
        <taxon>Pezizomycotina</taxon>
        <taxon>Sordariomycetes</taxon>
        <taxon>Hypocreomycetidae</taxon>
        <taxon>Hypocreales</taxon>
        <taxon>Hypocreaceae</taxon>
        <taxon>Cladobotryum</taxon>
    </lineage>
</organism>
<evidence type="ECO:0000256" key="1">
    <source>
        <dbReference type="ARBA" id="ARBA00022803"/>
    </source>
</evidence>
<dbReference type="SUPFAM" id="SSF48452">
    <property type="entry name" value="TPR-like"/>
    <property type="match status" value="3"/>
</dbReference>
<evidence type="ECO:0000256" key="3">
    <source>
        <dbReference type="PROSITE-ProRule" id="PRU00339"/>
    </source>
</evidence>
<dbReference type="EMBL" id="JAVFKD010000015">
    <property type="protein sequence ID" value="KAK5989007.1"/>
    <property type="molecule type" value="Genomic_DNA"/>
</dbReference>
<keyword evidence="6" id="KW-1185">Reference proteome</keyword>
<feature type="compositionally biased region" description="Polar residues" evidence="4">
    <location>
        <begin position="277"/>
        <end position="303"/>
    </location>
</feature>
<dbReference type="Proteomes" id="UP001338125">
    <property type="component" value="Unassembled WGS sequence"/>
</dbReference>
<evidence type="ECO:0000256" key="2">
    <source>
        <dbReference type="ARBA" id="ARBA00038210"/>
    </source>
</evidence>
<evidence type="ECO:0000313" key="6">
    <source>
        <dbReference type="Proteomes" id="UP001338125"/>
    </source>
</evidence>
<gene>
    <name evidence="5" type="ORF">PT974_10505</name>
</gene>
<evidence type="ECO:0000256" key="4">
    <source>
        <dbReference type="SAM" id="MobiDB-lite"/>
    </source>
</evidence>
<comment type="caution">
    <text evidence="5">The sequence shown here is derived from an EMBL/GenBank/DDBJ whole genome shotgun (WGS) entry which is preliminary data.</text>
</comment>
<reference evidence="5 6" key="1">
    <citation type="submission" date="2024-01" db="EMBL/GenBank/DDBJ databases">
        <title>Complete genome of Cladobotryum mycophilum ATHUM6906.</title>
        <authorList>
            <person name="Christinaki A.C."/>
            <person name="Myridakis A.I."/>
            <person name="Kouvelis V.N."/>
        </authorList>
    </citation>
    <scope>NUCLEOTIDE SEQUENCE [LARGE SCALE GENOMIC DNA]</scope>
    <source>
        <strain evidence="5 6">ATHUM6906</strain>
    </source>
</reference>
<sequence>MDLQIRIVYDYLDDELNENVLFLTERLQALNPHDSTWAHLRALACLRLGRYALASEFSRKLGINGEHLGCSYVFAQACLQLKNYADGVTALSRAQAVLASRKQTCRPKDEPSHAERYLPDSSSLSRLLGKLHKASGDIKTAAIHFAAALEASPFMWDAFTDLCDSGMRIRISNIFKLRDHSSRNESCQKKPVKLAQTVLTNVTTRSRQPLESRLREPSKLPVQTSRYKSQITDENEPVTESWNVPNSSNPAAPGPLRMNIPVMSKKRLRSGLDHQQPAETLTTPSESSQNQDDALSSRSTSSDLPLAPPRRSARLLNQRAPFPALRENSLSDSGAPKRLAKPKNPGRLVEQKTPATLQPESADPAVSQEQKRLDRLPLIQTPKTATTPKTSCTNHTTPSNHESHEKLQPIMDLLQKLGSGYYHLTRFQPRTCLEAFTSLPVGQQATPWVLSKVGRAQYELMSYKEAKVTFQALRKLAPSWVEDMEVFSTVLWHLKEDIALAFLSHELSDNHYLLPQTWCAIGNMFSLQRSRKEAIKCFQRACQLSPRIAHSFSLLGYEYMEMEEFTEASIAFHQAIQVDPRHYSAWVGLGRVQERLGQSGKALEYYLGAEKINSHNAVLLTYIARMLDRAGRRENALTYIRRGIKLDPPSAVVGLLRMQAAGIHLRLRQPSEALRDLRLVEKIAADEPRVYFLLGKAYAMSGQSSRGAALKSYTTALSLAPWSDEIRTAIQDLNDAP</sequence>
<dbReference type="Pfam" id="PF12895">
    <property type="entry name" value="ANAPC3"/>
    <property type="match status" value="1"/>
</dbReference>
<dbReference type="InterPro" id="IPR019734">
    <property type="entry name" value="TPR_rpt"/>
</dbReference>
<feature type="region of interest" description="Disordered" evidence="4">
    <location>
        <begin position="204"/>
        <end position="371"/>
    </location>
</feature>
<dbReference type="Pfam" id="PF13432">
    <property type="entry name" value="TPR_16"/>
    <property type="match status" value="1"/>
</dbReference>
<name>A0ABR0SA07_9HYPO</name>
<feature type="repeat" description="TPR" evidence="3">
    <location>
        <begin position="549"/>
        <end position="582"/>
    </location>
</feature>
<feature type="region of interest" description="Disordered" evidence="4">
    <location>
        <begin position="383"/>
        <end position="405"/>
    </location>
</feature>